<dbReference type="EMBL" id="QPFP01000037">
    <property type="protein sequence ID" value="TEB27778.1"/>
    <property type="molecule type" value="Genomic_DNA"/>
</dbReference>
<dbReference type="PANTHER" id="PTHR10039">
    <property type="entry name" value="AMELOGENIN"/>
    <property type="match status" value="1"/>
</dbReference>
<gene>
    <name evidence="3" type="ORF">FA13DRAFT_856901</name>
</gene>
<comment type="caution">
    <text evidence="3">The sequence shown here is derived from an EMBL/GenBank/DDBJ whole genome shotgun (WGS) entry which is preliminary data.</text>
</comment>
<sequence>MDWNRPLPHPQPIVANNAHVRNVAGGYHDCSTTVTKNKTIHISNSPSRQGIDRLLDHVAHGALHDSAERGPDAPKCHPETRIAVQRDIMSWIQHGEDDDTPKRILWLSGPAGSGKTAIAGTIADECYKEGLLAASFFFSAFAGSGARRLKKPLIPTLVYRLLQHESIIGLRGEVLAVIERDPGVFERHLDQQLEELILKPLRKVASRSDRQHWPRVVIIDGLDECECDGKSAGADAQKEILSALSRACKDPAFPFCMIVASRPEPAIRHVFSTSLNHILNIFLDDKYDPDFDIRLFLEAMFSDLRRRFNLPSRWPSEDIVNLLVKEASGQFIYAATVIRFLDNTSQGSPQTQLSRLLEWRGLDSSGPFASLDALYSRIMHTSPDPPLAAKYLLFIHDQLQVCSTSGSLSQYVKKLLDFYPGEPEYVLGNLTSLVRLLDGSGMPDFRFYHKSLLDFLADPHRSSDLHVSKECRSYFAEDVYYQILRGGMPQFPPSKYFLGIFCNWLSRFIDPHRTYSSEDVKCWLANLSGSAKVRNVPQMFTSIHQQVSPVSLSFK</sequence>
<dbReference type="STRING" id="71717.A0A4Y7T1F7"/>
<evidence type="ECO:0000313" key="4">
    <source>
        <dbReference type="Proteomes" id="UP000298030"/>
    </source>
</evidence>
<protein>
    <recommendedName>
        <fullName evidence="2">NACHT domain-containing protein</fullName>
    </recommendedName>
</protein>
<dbReference type="OrthoDB" id="3018344at2759"/>
<accession>A0A4Y7T1F7</accession>
<feature type="domain" description="NACHT" evidence="2">
    <location>
        <begin position="103"/>
        <end position="263"/>
    </location>
</feature>
<organism evidence="3 4">
    <name type="scientific">Coprinellus micaceus</name>
    <name type="common">Glistening ink-cap mushroom</name>
    <name type="synonym">Coprinus micaceus</name>
    <dbReference type="NCBI Taxonomy" id="71717"/>
    <lineage>
        <taxon>Eukaryota</taxon>
        <taxon>Fungi</taxon>
        <taxon>Dikarya</taxon>
        <taxon>Basidiomycota</taxon>
        <taxon>Agaricomycotina</taxon>
        <taxon>Agaricomycetes</taxon>
        <taxon>Agaricomycetidae</taxon>
        <taxon>Agaricales</taxon>
        <taxon>Agaricineae</taxon>
        <taxon>Psathyrellaceae</taxon>
        <taxon>Coprinellus</taxon>
    </lineage>
</organism>
<dbReference type="InterPro" id="IPR056884">
    <property type="entry name" value="NPHP3-like_N"/>
</dbReference>
<dbReference type="AlphaFoldDB" id="A0A4Y7T1F7"/>
<name>A0A4Y7T1F7_COPMI</name>
<dbReference type="Proteomes" id="UP000298030">
    <property type="component" value="Unassembled WGS sequence"/>
</dbReference>
<dbReference type="Pfam" id="PF24883">
    <property type="entry name" value="NPHP3_N"/>
    <property type="match status" value="1"/>
</dbReference>
<dbReference type="InterPro" id="IPR007111">
    <property type="entry name" value="NACHT_NTPase"/>
</dbReference>
<dbReference type="Gene3D" id="3.40.50.300">
    <property type="entry name" value="P-loop containing nucleotide triphosphate hydrolases"/>
    <property type="match status" value="1"/>
</dbReference>
<evidence type="ECO:0000259" key="2">
    <source>
        <dbReference type="PROSITE" id="PS50837"/>
    </source>
</evidence>
<reference evidence="3 4" key="1">
    <citation type="journal article" date="2019" name="Nat. Ecol. Evol.">
        <title>Megaphylogeny resolves global patterns of mushroom evolution.</title>
        <authorList>
            <person name="Varga T."/>
            <person name="Krizsan K."/>
            <person name="Foldi C."/>
            <person name="Dima B."/>
            <person name="Sanchez-Garcia M."/>
            <person name="Sanchez-Ramirez S."/>
            <person name="Szollosi G.J."/>
            <person name="Szarkandi J.G."/>
            <person name="Papp V."/>
            <person name="Albert L."/>
            <person name="Andreopoulos W."/>
            <person name="Angelini C."/>
            <person name="Antonin V."/>
            <person name="Barry K.W."/>
            <person name="Bougher N.L."/>
            <person name="Buchanan P."/>
            <person name="Buyck B."/>
            <person name="Bense V."/>
            <person name="Catcheside P."/>
            <person name="Chovatia M."/>
            <person name="Cooper J."/>
            <person name="Damon W."/>
            <person name="Desjardin D."/>
            <person name="Finy P."/>
            <person name="Geml J."/>
            <person name="Haridas S."/>
            <person name="Hughes K."/>
            <person name="Justo A."/>
            <person name="Karasinski D."/>
            <person name="Kautmanova I."/>
            <person name="Kiss B."/>
            <person name="Kocsube S."/>
            <person name="Kotiranta H."/>
            <person name="LaButti K.M."/>
            <person name="Lechner B.E."/>
            <person name="Liimatainen K."/>
            <person name="Lipzen A."/>
            <person name="Lukacs Z."/>
            <person name="Mihaltcheva S."/>
            <person name="Morgado L.N."/>
            <person name="Niskanen T."/>
            <person name="Noordeloos M.E."/>
            <person name="Ohm R.A."/>
            <person name="Ortiz-Santana B."/>
            <person name="Ovrebo C."/>
            <person name="Racz N."/>
            <person name="Riley R."/>
            <person name="Savchenko A."/>
            <person name="Shiryaev A."/>
            <person name="Soop K."/>
            <person name="Spirin V."/>
            <person name="Szebenyi C."/>
            <person name="Tomsovsky M."/>
            <person name="Tulloss R.E."/>
            <person name="Uehling J."/>
            <person name="Grigoriev I.V."/>
            <person name="Vagvolgyi C."/>
            <person name="Papp T."/>
            <person name="Martin F.M."/>
            <person name="Miettinen O."/>
            <person name="Hibbett D.S."/>
            <person name="Nagy L.G."/>
        </authorList>
    </citation>
    <scope>NUCLEOTIDE SEQUENCE [LARGE SCALE GENOMIC DNA]</scope>
    <source>
        <strain evidence="3 4">FP101781</strain>
    </source>
</reference>
<dbReference type="SUPFAM" id="SSF52540">
    <property type="entry name" value="P-loop containing nucleoside triphosphate hydrolases"/>
    <property type="match status" value="1"/>
</dbReference>
<evidence type="ECO:0000256" key="1">
    <source>
        <dbReference type="ARBA" id="ARBA00022737"/>
    </source>
</evidence>
<evidence type="ECO:0000313" key="3">
    <source>
        <dbReference type="EMBL" id="TEB27778.1"/>
    </source>
</evidence>
<dbReference type="PANTHER" id="PTHR10039:SF14">
    <property type="entry name" value="NACHT DOMAIN-CONTAINING PROTEIN"/>
    <property type="match status" value="1"/>
</dbReference>
<dbReference type="InterPro" id="IPR027417">
    <property type="entry name" value="P-loop_NTPase"/>
</dbReference>
<proteinExistence type="predicted"/>
<dbReference type="PROSITE" id="PS50837">
    <property type="entry name" value="NACHT"/>
    <property type="match status" value="1"/>
</dbReference>
<keyword evidence="4" id="KW-1185">Reference proteome</keyword>
<keyword evidence="1" id="KW-0677">Repeat</keyword>